<dbReference type="AlphaFoldDB" id="A0A1J5MR12"/>
<dbReference type="RefSeq" id="WP_071544592.1">
    <property type="nucleotide sequence ID" value="NZ_LKAQ01000004.1"/>
</dbReference>
<organism evidence="2 3">
    <name type="scientific">Pseudodesulfovibrio hydrargyri</name>
    <dbReference type="NCBI Taxonomy" id="2125990"/>
    <lineage>
        <taxon>Bacteria</taxon>
        <taxon>Pseudomonadati</taxon>
        <taxon>Thermodesulfobacteriota</taxon>
        <taxon>Desulfovibrionia</taxon>
        <taxon>Desulfovibrionales</taxon>
        <taxon>Desulfovibrionaceae</taxon>
    </lineage>
</organism>
<dbReference type="OrthoDB" id="9802649at2"/>
<dbReference type="PANTHER" id="PTHR10859:SF91">
    <property type="entry name" value="DOLICHYL-PHOSPHATE BETA-GLUCOSYLTRANSFERASE"/>
    <property type="match status" value="1"/>
</dbReference>
<keyword evidence="2" id="KW-0808">Transferase</keyword>
<feature type="domain" description="Glycosyltransferase 2-like" evidence="1">
    <location>
        <begin position="8"/>
        <end position="177"/>
    </location>
</feature>
<dbReference type="EMBL" id="LKAQ01000004">
    <property type="protein sequence ID" value="OIQ49038.1"/>
    <property type="molecule type" value="Genomic_DNA"/>
</dbReference>
<dbReference type="SUPFAM" id="SSF53448">
    <property type="entry name" value="Nucleotide-diphospho-sugar transferases"/>
    <property type="match status" value="1"/>
</dbReference>
<evidence type="ECO:0000313" key="2">
    <source>
        <dbReference type="EMBL" id="OIQ49038.1"/>
    </source>
</evidence>
<dbReference type="PANTHER" id="PTHR10859">
    <property type="entry name" value="GLYCOSYL TRANSFERASE"/>
    <property type="match status" value="1"/>
</dbReference>
<sequence length="257" mass="28902">MTSAGTWLVIPCFNEERRLSLTGMADALETFPGVHLCMVDDGSADGTLALLSAFAESHPGRVTVLRHDLNRGKAEAVRTGVLHGLDNTGHQRLGYWDADLATPLDELSLFERETERTPDWDILMGCRHQRLGTKIRRKKTRHYTGRVFATMVSQLLDLPVYDTQCGAKIFRRDVIGSLFSRPFRTTWIFDVELLARYIAAKGREAALERIREVPLDRWTDVGGSKLSPAAYLKAIGDLFILSRTYAAKRGSDSNRHR</sequence>
<dbReference type="InterPro" id="IPR001173">
    <property type="entry name" value="Glyco_trans_2-like"/>
</dbReference>
<proteinExistence type="predicted"/>
<dbReference type="InterPro" id="IPR029044">
    <property type="entry name" value="Nucleotide-diphossugar_trans"/>
</dbReference>
<accession>A0A1J5MR12</accession>
<dbReference type="GO" id="GO:0006487">
    <property type="term" value="P:protein N-linked glycosylation"/>
    <property type="evidence" value="ECO:0007669"/>
    <property type="project" value="TreeGrafter"/>
</dbReference>
<evidence type="ECO:0000313" key="3">
    <source>
        <dbReference type="Proteomes" id="UP000181901"/>
    </source>
</evidence>
<keyword evidence="2" id="KW-0328">Glycosyltransferase</keyword>
<protein>
    <submittedName>
        <fullName evidence="2">Poly-beta-1,6-N-acetyl-D-glucosamine synthase</fullName>
        <ecNumber evidence="2">2.4.1.-</ecNumber>
    </submittedName>
</protein>
<gene>
    <name evidence="2" type="primary">pgaC</name>
    <name evidence="2" type="ORF">BerOc1_00957</name>
</gene>
<comment type="caution">
    <text evidence="2">The sequence shown here is derived from an EMBL/GenBank/DDBJ whole genome shotgun (WGS) entry which is preliminary data.</text>
</comment>
<reference evidence="2 3" key="1">
    <citation type="submission" date="2015-09" db="EMBL/GenBank/DDBJ databases">
        <title>Genome of Desulfovibrio dechloracetivorans BerOc1, a mercury methylating strain isolated from highly hydrocarbons and metals contaminated coastal sediments.</title>
        <authorList>
            <person name="Goni Urriza M."/>
            <person name="Gassie C."/>
            <person name="Bouchez O."/>
            <person name="Klopp C."/>
            <person name="Ranchou-Peyruse A."/>
            <person name="Remy G."/>
        </authorList>
    </citation>
    <scope>NUCLEOTIDE SEQUENCE [LARGE SCALE GENOMIC DNA]</scope>
    <source>
        <strain evidence="2 3">BerOc1</strain>
    </source>
</reference>
<evidence type="ECO:0000259" key="1">
    <source>
        <dbReference type="Pfam" id="PF00535"/>
    </source>
</evidence>
<keyword evidence="3" id="KW-1185">Reference proteome</keyword>
<dbReference type="Pfam" id="PF00535">
    <property type="entry name" value="Glycos_transf_2"/>
    <property type="match status" value="1"/>
</dbReference>
<dbReference type="Gene3D" id="3.90.550.10">
    <property type="entry name" value="Spore Coat Polysaccharide Biosynthesis Protein SpsA, Chain A"/>
    <property type="match status" value="1"/>
</dbReference>
<dbReference type="GO" id="GO:0016757">
    <property type="term" value="F:glycosyltransferase activity"/>
    <property type="evidence" value="ECO:0007669"/>
    <property type="project" value="UniProtKB-KW"/>
</dbReference>
<dbReference type="Proteomes" id="UP000181901">
    <property type="component" value="Unassembled WGS sequence"/>
</dbReference>
<dbReference type="EC" id="2.4.1.-" evidence="2"/>
<name>A0A1J5MR12_9BACT</name>